<dbReference type="Proteomes" id="UP000593568">
    <property type="component" value="Unassembled WGS sequence"/>
</dbReference>
<gene>
    <name evidence="1" type="ORF">Gotri_003050</name>
</gene>
<dbReference type="AlphaFoldDB" id="A0A7J9FA69"/>
<evidence type="ECO:0000313" key="1">
    <source>
        <dbReference type="EMBL" id="MBA0782190.1"/>
    </source>
</evidence>
<sequence length="181" mass="21077">MAEIGTVTLATHHVAGWDVDTPLPNVFTVAVGSRRFRFRCRPHRGRYCICGDEWRSFVGQNRGAVLTLYAGEGDNATLRLEVRRAEEMEQIDAVNLVANHVHRWRLRDGSGTLPDGRFVLTVTEDENQWWRFECRSEGDRHYITGTEWSRFVQPRIDARLTLYAQQDGENFHRMKVTMRRN</sequence>
<reference evidence="1 2" key="1">
    <citation type="journal article" date="2019" name="Genome Biol. Evol.">
        <title>Insights into the evolution of the New World diploid cottons (Gossypium, subgenus Houzingenia) based on genome sequencing.</title>
        <authorList>
            <person name="Grover C.E."/>
            <person name="Arick M.A. 2nd"/>
            <person name="Thrash A."/>
            <person name="Conover J.L."/>
            <person name="Sanders W.S."/>
            <person name="Peterson D.G."/>
            <person name="Frelichowski J.E."/>
            <person name="Scheffler J.A."/>
            <person name="Scheffler B.E."/>
            <person name="Wendel J.F."/>
        </authorList>
    </citation>
    <scope>NUCLEOTIDE SEQUENCE [LARGE SCALE GENOMIC DNA]</scope>
    <source>
        <strain evidence="1">8</strain>
        <tissue evidence="1">Leaf</tissue>
    </source>
</reference>
<keyword evidence="2" id="KW-1185">Reference proteome</keyword>
<protein>
    <submittedName>
        <fullName evidence="1">Uncharacterized protein</fullName>
    </submittedName>
</protein>
<proteinExistence type="predicted"/>
<evidence type="ECO:0000313" key="2">
    <source>
        <dbReference type="Proteomes" id="UP000593568"/>
    </source>
</evidence>
<accession>A0A7J9FA69</accession>
<dbReference type="EMBL" id="JABEZW010000012">
    <property type="protein sequence ID" value="MBA0782190.1"/>
    <property type="molecule type" value="Genomic_DNA"/>
</dbReference>
<organism evidence="1 2">
    <name type="scientific">Gossypium trilobum</name>
    <dbReference type="NCBI Taxonomy" id="34281"/>
    <lineage>
        <taxon>Eukaryota</taxon>
        <taxon>Viridiplantae</taxon>
        <taxon>Streptophyta</taxon>
        <taxon>Embryophyta</taxon>
        <taxon>Tracheophyta</taxon>
        <taxon>Spermatophyta</taxon>
        <taxon>Magnoliopsida</taxon>
        <taxon>eudicotyledons</taxon>
        <taxon>Gunneridae</taxon>
        <taxon>Pentapetalae</taxon>
        <taxon>rosids</taxon>
        <taxon>malvids</taxon>
        <taxon>Malvales</taxon>
        <taxon>Malvaceae</taxon>
        <taxon>Malvoideae</taxon>
        <taxon>Gossypium</taxon>
    </lineage>
</organism>
<comment type="caution">
    <text evidence="1">The sequence shown here is derived from an EMBL/GenBank/DDBJ whole genome shotgun (WGS) entry which is preliminary data.</text>
</comment>
<name>A0A7J9FA69_9ROSI</name>